<accession>A0ABP0DWL7</accession>
<keyword evidence="2" id="KW-0812">Transmembrane</keyword>
<organism evidence="3 4">
    <name type="scientific">Sporothrix epigloea</name>
    <dbReference type="NCBI Taxonomy" id="1892477"/>
    <lineage>
        <taxon>Eukaryota</taxon>
        <taxon>Fungi</taxon>
        <taxon>Dikarya</taxon>
        <taxon>Ascomycota</taxon>
        <taxon>Pezizomycotina</taxon>
        <taxon>Sordariomycetes</taxon>
        <taxon>Sordariomycetidae</taxon>
        <taxon>Ophiostomatales</taxon>
        <taxon>Ophiostomataceae</taxon>
        <taxon>Sporothrix</taxon>
    </lineage>
</organism>
<evidence type="ECO:0000256" key="1">
    <source>
        <dbReference type="SAM" id="MobiDB-lite"/>
    </source>
</evidence>
<dbReference type="Proteomes" id="UP001642501">
    <property type="component" value="Unassembled WGS sequence"/>
</dbReference>
<feature type="transmembrane region" description="Helical" evidence="2">
    <location>
        <begin position="6"/>
        <end position="25"/>
    </location>
</feature>
<reference evidence="3 4" key="1">
    <citation type="submission" date="2024-01" db="EMBL/GenBank/DDBJ databases">
        <authorList>
            <person name="Allen C."/>
            <person name="Tagirdzhanova G."/>
        </authorList>
    </citation>
    <scope>NUCLEOTIDE SEQUENCE [LARGE SCALE GENOMIC DNA]</scope>
    <source>
        <strain evidence="3 4">CBS 573.63</strain>
    </source>
</reference>
<feature type="compositionally biased region" description="Basic residues" evidence="1">
    <location>
        <begin position="62"/>
        <end position="75"/>
    </location>
</feature>
<protein>
    <submittedName>
        <fullName evidence="3">Uncharacterized protein</fullName>
    </submittedName>
</protein>
<keyword evidence="2" id="KW-0472">Membrane</keyword>
<keyword evidence="4" id="KW-1185">Reference proteome</keyword>
<evidence type="ECO:0000313" key="4">
    <source>
        <dbReference type="Proteomes" id="UP001642501"/>
    </source>
</evidence>
<comment type="caution">
    <text evidence="3">The sequence shown here is derived from an EMBL/GenBank/DDBJ whole genome shotgun (WGS) entry which is preliminary data.</text>
</comment>
<keyword evidence="2" id="KW-1133">Transmembrane helix</keyword>
<name>A0ABP0DWL7_9PEZI</name>
<gene>
    <name evidence="3" type="ORF">SEPCBS57363_004738</name>
</gene>
<feature type="region of interest" description="Disordered" evidence="1">
    <location>
        <begin position="60"/>
        <end position="83"/>
    </location>
</feature>
<dbReference type="EMBL" id="CAWUOM010000092">
    <property type="protein sequence ID" value="CAK7271662.1"/>
    <property type="molecule type" value="Genomic_DNA"/>
</dbReference>
<feature type="compositionally biased region" description="Polar residues" evidence="1">
    <location>
        <begin position="184"/>
        <end position="201"/>
    </location>
</feature>
<sequence>MKAQFSAVLTFFGVLIIGGLVCFCYRRSQRDAEKQAAILDPVNNPNFDVEQLRVYTLSAPRSRGRRRDHHTRSRSHCSSWDHENQSAEAYELHDHRPRSQQCPAAQHGDFVRRFQGNACEAAGVPSSHQNRSEVPPAYTKFPEEASDLLPSPAYTANATIDRASYVDRGQQDELGQEARRENLQSELQRPQPTHSRPSASR</sequence>
<evidence type="ECO:0000256" key="2">
    <source>
        <dbReference type="SAM" id="Phobius"/>
    </source>
</evidence>
<evidence type="ECO:0000313" key="3">
    <source>
        <dbReference type="EMBL" id="CAK7271662.1"/>
    </source>
</evidence>
<feature type="region of interest" description="Disordered" evidence="1">
    <location>
        <begin position="162"/>
        <end position="201"/>
    </location>
</feature>
<proteinExistence type="predicted"/>